<dbReference type="PANTHER" id="PTHR13504">
    <property type="entry name" value="FIDO DOMAIN-CONTAINING PROTEIN DDB_G0283145"/>
    <property type="match status" value="1"/>
</dbReference>
<protein>
    <submittedName>
        <fullName evidence="3">Adenosine monophosphate-protein transferase FICD-like protein</fullName>
    </submittedName>
</protein>
<dbReference type="PANTHER" id="PTHR13504:SF38">
    <property type="entry name" value="FIDO DOMAIN-CONTAINING PROTEIN"/>
    <property type="match status" value="1"/>
</dbReference>
<feature type="active site" evidence="1">
    <location>
        <position position="135"/>
    </location>
</feature>
<dbReference type="EMBL" id="LCQK01000006">
    <property type="protein sequence ID" value="KKW14596.1"/>
    <property type="molecule type" value="Genomic_DNA"/>
</dbReference>
<dbReference type="Gene3D" id="1.10.3290.10">
    <property type="entry name" value="Fido-like domain"/>
    <property type="match status" value="1"/>
</dbReference>
<evidence type="ECO:0000313" key="3">
    <source>
        <dbReference type="EMBL" id="KKW14596.1"/>
    </source>
</evidence>
<evidence type="ECO:0000259" key="2">
    <source>
        <dbReference type="PROSITE" id="PS51459"/>
    </source>
</evidence>
<organism evidence="3 4">
    <name type="scientific">Candidatus Jorgensenbacteria bacterium GW2011_GWB1_50_10</name>
    <dbReference type="NCBI Taxonomy" id="1618665"/>
    <lineage>
        <taxon>Bacteria</taxon>
        <taxon>Candidatus Joergenseniibacteriota</taxon>
    </lineage>
</organism>
<proteinExistence type="predicted"/>
<dbReference type="Pfam" id="PF02661">
    <property type="entry name" value="Fic"/>
    <property type="match status" value="1"/>
</dbReference>
<sequence>MVSQPRLPRNKTELENREAAGFWRTIALSRAIGESKERITLSTILRIHKTMLGSAYPDIAGRFRKKEDVKKLKCIEPPPGREVEQRMYASWKELDVKLATLPRHPKKYTKHQQKTWRAEVVHLAAWTQHQIAAIHPFCEGNGRIARLMTNLILRRYGLPPTSVDFGRNREDYLHALCQIDRFGDYEPLETLIVKGVMESYKKEEKLRLRKRVA</sequence>
<evidence type="ECO:0000313" key="4">
    <source>
        <dbReference type="Proteomes" id="UP000034224"/>
    </source>
</evidence>
<name>A0A0G1W778_9BACT</name>
<evidence type="ECO:0000256" key="1">
    <source>
        <dbReference type="PIRSR" id="PIRSR640198-1"/>
    </source>
</evidence>
<dbReference type="InterPro" id="IPR036597">
    <property type="entry name" value="Fido-like_dom_sf"/>
</dbReference>
<comment type="caution">
    <text evidence="3">The sequence shown here is derived from an EMBL/GenBank/DDBJ whole genome shotgun (WGS) entry which is preliminary data.</text>
</comment>
<reference evidence="3 4" key="1">
    <citation type="journal article" date="2015" name="Nature">
        <title>rRNA introns, odd ribosomes, and small enigmatic genomes across a large radiation of phyla.</title>
        <authorList>
            <person name="Brown C.T."/>
            <person name="Hug L.A."/>
            <person name="Thomas B.C."/>
            <person name="Sharon I."/>
            <person name="Castelle C.J."/>
            <person name="Singh A."/>
            <person name="Wilkins M.J."/>
            <person name="Williams K.H."/>
            <person name="Banfield J.F."/>
        </authorList>
    </citation>
    <scope>NUCLEOTIDE SEQUENCE [LARGE SCALE GENOMIC DNA]</scope>
</reference>
<keyword evidence="3" id="KW-0808">Transferase</keyword>
<dbReference type="SUPFAM" id="SSF140931">
    <property type="entry name" value="Fic-like"/>
    <property type="match status" value="1"/>
</dbReference>
<accession>A0A0G1W778</accession>
<dbReference type="GO" id="GO:0016740">
    <property type="term" value="F:transferase activity"/>
    <property type="evidence" value="ECO:0007669"/>
    <property type="project" value="UniProtKB-KW"/>
</dbReference>
<feature type="domain" description="Fido" evidence="2">
    <location>
        <begin position="39"/>
        <end position="194"/>
    </location>
</feature>
<dbReference type="AlphaFoldDB" id="A0A0G1W778"/>
<dbReference type="InterPro" id="IPR040198">
    <property type="entry name" value="Fido_containing"/>
</dbReference>
<dbReference type="InterPro" id="IPR003812">
    <property type="entry name" value="Fido"/>
</dbReference>
<dbReference type="PROSITE" id="PS51459">
    <property type="entry name" value="FIDO"/>
    <property type="match status" value="1"/>
</dbReference>
<dbReference type="Proteomes" id="UP000034224">
    <property type="component" value="Unassembled WGS sequence"/>
</dbReference>
<gene>
    <name evidence="3" type="ORF">UY55_C0006G0005</name>
</gene>
<dbReference type="STRING" id="1618665.UY55_C0006G0005"/>